<evidence type="ECO:0000256" key="3">
    <source>
        <dbReference type="ARBA" id="ARBA00022723"/>
    </source>
</evidence>
<keyword evidence="4 8" id="KW-0732">Signal</keyword>
<evidence type="ECO:0000313" key="9">
    <source>
        <dbReference type="EMBL" id="KAH7028799.1"/>
    </source>
</evidence>
<protein>
    <recommendedName>
        <fullName evidence="8">Carboxylic ester hydrolase</fullName>
        <ecNumber evidence="8">3.1.1.-</ecNumber>
    </recommendedName>
</protein>
<comment type="similarity">
    <text evidence="1 8">Belongs to the tannase family.</text>
</comment>
<dbReference type="GO" id="GO:0046872">
    <property type="term" value="F:metal ion binding"/>
    <property type="evidence" value="ECO:0007669"/>
    <property type="project" value="UniProtKB-KW"/>
</dbReference>
<gene>
    <name evidence="9" type="ORF">B0I36DRAFT_422718</name>
</gene>
<dbReference type="Proteomes" id="UP000756346">
    <property type="component" value="Unassembled WGS sequence"/>
</dbReference>
<dbReference type="GeneID" id="70191762"/>
<keyword evidence="10" id="KW-1185">Reference proteome</keyword>
<evidence type="ECO:0000256" key="7">
    <source>
        <dbReference type="ARBA" id="ARBA00023157"/>
    </source>
</evidence>
<evidence type="ECO:0000256" key="4">
    <source>
        <dbReference type="ARBA" id="ARBA00022729"/>
    </source>
</evidence>
<organism evidence="9 10">
    <name type="scientific">Microdochium trichocladiopsis</name>
    <dbReference type="NCBI Taxonomy" id="1682393"/>
    <lineage>
        <taxon>Eukaryota</taxon>
        <taxon>Fungi</taxon>
        <taxon>Dikarya</taxon>
        <taxon>Ascomycota</taxon>
        <taxon>Pezizomycotina</taxon>
        <taxon>Sordariomycetes</taxon>
        <taxon>Xylariomycetidae</taxon>
        <taxon>Xylariales</taxon>
        <taxon>Microdochiaceae</taxon>
        <taxon>Microdochium</taxon>
    </lineage>
</organism>
<evidence type="ECO:0000256" key="6">
    <source>
        <dbReference type="ARBA" id="ARBA00022837"/>
    </source>
</evidence>
<keyword evidence="5 8" id="KW-0378">Hydrolase</keyword>
<keyword evidence="6" id="KW-0106">Calcium</keyword>
<dbReference type="SUPFAM" id="SSF53474">
    <property type="entry name" value="alpha/beta-Hydrolases"/>
    <property type="match status" value="1"/>
</dbReference>
<evidence type="ECO:0000313" key="10">
    <source>
        <dbReference type="Proteomes" id="UP000756346"/>
    </source>
</evidence>
<dbReference type="OrthoDB" id="3039123at2759"/>
<comment type="caution">
    <text evidence="9">The sequence shown here is derived from an EMBL/GenBank/DDBJ whole genome shotgun (WGS) entry which is preliminary data.</text>
</comment>
<reference evidence="9" key="1">
    <citation type="journal article" date="2021" name="Nat. Commun.">
        <title>Genetic determinants of endophytism in the Arabidopsis root mycobiome.</title>
        <authorList>
            <person name="Mesny F."/>
            <person name="Miyauchi S."/>
            <person name="Thiergart T."/>
            <person name="Pickel B."/>
            <person name="Atanasova L."/>
            <person name="Karlsson M."/>
            <person name="Huettel B."/>
            <person name="Barry K.W."/>
            <person name="Haridas S."/>
            <person name="Chen C."/>
            <person name="Bauer D."/>
            <person name="Andreopoulos W."/>
            <person name="Pangilinan J."/>
            <person name="LaButti K."/>
            <person name="Riley R."/>
            <person name="Lipzen A."/>
            <person name="Clum A."/>
            <person name="Drula E."/>
            <person name="Henrissat B."/>
            <person name="Kohler A."/>
            <person name="Grigoriev I.V."/>
            <person name="Martin F.M."/>
            <person name="Hacquard S."/>
        </authorList>
    </citation>
    <scope>NUCLEOTIDE SEQUENCE</scope>
    <source>
        <strain evidence="9">MPI-CAGE-CH-0230</strain>
    </source>
</reference>
<dbReference type="AlphaFoldDB" id="A0A9P8Y1N7"/>
<dbReference type="Gene3D" id="3.40.50.1820">
    <property type="entry name" value="alpha/beta hydrolase"/>
    <property type="match status" value="1"/>
</dbReference>
<feature type="signal peptide" evidence="8">
    <location>
        <begin position="1"/>
        <end position="23"/>
    </location>
</feature>
<evidence type="ECO:0000256" key="5">
    <source>
        <dbReference type="ARBA" id="ARBA00022801"/>
    </source>
</evidence>
<dbReference type="GO" id="GO:0030600">
    <property type="term" value="F:feruloyl esterase activity"/>
    <property type="evidence" value="ECO:0007669"/>
    <property type="project" value="UniProtKB-ARBA"/>
</dbReference>
<dbReference type="InterPro" id="IPR011118">
    <property type="entry name" value="Tannase/feruloyl_esterase"/>
</dbReference>
<sequence>MRWRPDWTQLLLSSLVVWPHGAATSACGCTLRAIDAAFSPDDGATAVFAISLGANSTFGQASDVAYPQNATYLPASCAVLVNVTSSPTSSYTFGVFLPQDWNQRTLTVGNGGFMGGINWLAMGDGLKYGFAAMSTDTGHNSTGIDMAWALNQPEAKADWAYRALHGSVVLTKKLVAAYYRSDNRYNYYSGCSTGGRQGIKSAQDFPDDFDGVLAGSPAWWSTHQQLWQLKVGAVNLPETSPAYIPPSQFSWLSDAVLAQCDGADGLVDNIIQDPDMCRLQIGKLICNPHSNRNASECLSLDQAETLRQLYSPLVEADAAANNITALYPNFGIGSEMQMPASFGANNTPSRYGTGYAKYYIYDDPAWDWEVSFNYSAWVLADRLNPGNVNAVNFDMTPFQARGGKLLTYHGWADGLIPSGASPLLYDKVQSAMASSSASSVTNSSTGGGGEVVDMDSWYCLFMVPGMQHCGGSVYDAPWYFGGSGQPASIEGTAAELGKLPVAGVDDTHHDALLALMAWVEQDTPVEYLVATKWANDTVAGGVRHWPPWCFLATSTAFSLLVCPFGYFKTDSNRREGTTAPGGAAAVVIV</sequence>
<dbReference type="InterPro" id="IPR029058">
    <property type="entry name" value="AB_hydrolase_fold"/>
</dbReference>
<dbReference type="EMBL" id="JAGTJQ010000006">
    <property type="protein sequence ID" value="KAH7028799.1"/>
    <property type="molecule type" value="Genomic_DNA"/>
</dbReference>
<feature type="chain" id="PRO_5040532485" description="Carboxylic ester hydrolase" evidence="8">
    <location>
        <begin position="24"/>
        <end position="589"/>
    </location>
</feature>
<dbReference type="EC" id="3.1.1.-" evidence="8"/>
<dbReference type="PANTHER" id="PTHR33938:SF2">
    <property type="entry name" value="CARBOXYLIC ESTER HYDROLASE"/>
    <property type="match status" value="1"/>
</dbReference>
<evidence type="ECO:0000256" key="2">
    <source>
        <dbReference type="ARBA" id="ARBA00022487"/>
    </source>
</evidence>
<keyword evidence="3" id="KW-0479">Metal-binding</keyword>
<keyword evidence="2" id="KW-0719">Serine esterase</keyword>
<dbReference type="Pfam" id="PF07519">
    <property type="entry name" value="Tannase"/>
    <property type="match status" value="1"/>
</dbReference>
<dbReference type="PANTHER" id="PTHR33938">
    <property type="entry name" value="FERULOYL ESTERASE B-RELATED"/>
    <property type="match status" value="1"/>
</dbReference>
<dbReference type="PROSITE" id="PS51257">
    <property type="entry name" value="PROKAR_LIPOPROTEIN"/>
    <property type="match status" value="1"/>
</dbReference>
<keyword evidence="7" id="KW-1015">Disulfide bond</keyword>
<proteinExistence type="inferred from homology"/>
<accession>A0A9P8Y1N7</accession>
<evidence type="ECO:0000256" key="8">
    <source>
        <dbReference type="RuleBase" id="RU361238"/>
    </source>
</evidence>
<name>A0A9P8Y1N7_9PEZI</name>
<dbReference type="RefSeq" id="XP_046011087.1">
    <property type="nucleotide sequence ID" value="XM_046162216.1"/>
</dbReference>
<evidence type="ECO:0000256" key="1">
    <source>
        <dbReference type="ARBA" id="ARBA00006249"/>
    </source>
</evidence>